<gene>
    <name evidence="2" type="ORF">H8S57_16270</name>
</gene>
<keyword evidence="3" id="KW-1185">Reference proteome</keyword>
<evidence type="ECO:0000313" key="3">
    <source>
        <dbReference type="Proteomes" id="UP000661435"/>
    </source>
</evidence>
<comment type="caution">
    <text evidence="2">The sequence shown here is derived from an EMBL/GenBank/DDBJ whole genome shotgun (WGS) entry which is preliminary data.</text>
</comment>
<evidence type="ECO:0000256" key="1">
    <source>
        <dbReference type="SAM" id="Phobius"/>
    </source>
</evidence>
<keyword evidence="1" id="KW-1133">Transmembrane helix</keyword>
<evidence type="ECO:0008006" key="4">
    <source>
        <dbReference type="Google" id="ProtNLM"/>
    </source>
</evidence>
<keyword evidence="1" id="KW-0812">Transmembrane</keyword>
<keyword evidence="1" id="KW-0472">Membrane</keyword>
<name>A0A8J6J7Q7_9FIRM</name>
<dbReference type="EMBL" id="JACOPP010000049">
    <property type="protein sequence ID" value="MBC5735253.1"/>
    <property type="molecule type" value="Genomic_DNA"/>
</dbReference>
<protein>
    <recommendedName>
        <fullName evidence="4">Regulatory protein YycH-like domain-containing protein</fullName>
    </recommendedName>
</protein>
<feature type="transmembrane region" description="Helical" evidence="1">
    <location>
        <begin position="6"/>
        <end position="27"/>
    </location>
</feature>
<dbReference type="Proteomes" id="UP000661435">
    <property type="component" value="Unassembled WGS sequence"/>
</dbReference>
<dbReference type="AlphaFoldDB" id="A0A8J6J7Q7"/>
<accession>A0A8J6J7Q7</accession>
<organism evidence="2 3">
    <name type="scientific">Lawsonibacter hominis</name>
    <dbReference type="NCBI Taxonomy" id="2763053"/>
    <lineage>
        <taxon>Bacteria</taxon>
        <taxon>Bacillati</taxon>
        <taxon>Bacillota</taxon>
        <taxon>Clostridia</taxon>
        <taxon>Eubacteriales</taxon>
        <taxon>Oscillospiraceae</taxon>
        <taxon>Lawsonibacter</taxon>
    </lineage>
</organism>
<proteinExistence type="predicted"/>
<evidence type="ECO:0000313" key="2">
    <source>
        <dbReference type="EMBL" id="MBC5735253.1"/>
    </source>
</evidence>
<reference evidence="2" key="1">
    <citation type="submission" date="2020-08" db="EMBL/GenBank/DDBJ databases">
        <title>Genome public.</title>
        <authorList>
            <person name="Liu C."/>
            <person name="Sun Q."/>
        </authorList>
    </citation>
    <scope>NUCLEOTIDE SEQUENCE</scope>
    <source>
        <strain evidence="2">NSJ-51</strain>
    </source>
</reference>
<sequence length="274" mass="29554">MEWSKIKNIVLLILVCVNAFLLALVLLQQHKTAQFQEEASAGAVSALANSGIAFHLERVPRDMELAGLNFTQDRSGEQAAAEALLGRVTEQAESTTMRTLYAGANGSAEFFMSGEFSVALDAGVYQADPDELERAGRDCLALLGMEAELVSRETREQESVWTYRQLWEDVPVFSCQVELTWRDGSLVLLRGRRLAGSALPADTGAPLTTATVLVRFLAGLNEGNYVCSSIDGMRAGYVVSGASRSGQLTPVWRVETDTGAYDVDGVTGALVPVE</sequence>